<proteinExistence type="predicted"/>
<name>A0AAE1GLP8_PETCI</name>
<gene>
    <name evidence="1" type="ORF">Pcinc_004298</name>
</gene>
<dbReference type="Proteomes" id="UP001286313">
    <property type="component" value="Unassembled WGS sequence"/>
</dbReference>
<protein>
    <submittedName>
        <fullName evidence="1">Uncharacterized protein</fullName>
    </submittedName>
</protein>
<evidence type="ECO:0000313" key="2">
    <source>
        <dbReference type="Proteomes" id="UP001286313"/>
    </source>
</evidence>
<keyword evidence="2" id="KW-1185">Reference proteome</keyword>
<accession>A0AAE1GLP8</accession>
<comment type="caution">
    <text evidence="1">The sequence shown here is derived from an EMBL/GenBank/DDBJ whole genome shotgun (WGS) entry which is preliminary data.</text>
</comment>
<reference evidence="1" key="1">
    <citation type="submission" date="2023-10" db="EMBL/GenBank/DDBJ databases">
        <title>Genome assemblies of two species of porcelain crab, Petrolisthes cinctipes and Petrolisthes manimaculis (Anomura: Porcellanidae).</title>
        <authorList>
            <person name="Angst P."/>
        </authorList>
    </citation>
    <scope>NUCLEOTIDE SEQUENCE</scope>
    <source>
        <strain evidence="1">PB745_01</strain>
        <tissue evidence="1">Gill</tissue>
    </source>
</reference>
<dbReference type="EMBL" id="JAWQEG010000302">
    <property type="protein sequence ID" value="KAK3891828.1"/>
    <property type="molecule type" value="Genomic_DNA"/>
</dbReference>
<evidence type="ECO:0000313" key="1">
    <source>
        <dbReference type="EMBL" id="KAK3891828.1"/>
    </source>
</evidence>
<sequence length="190" mass="21049">MTLKQAINPPPNYVNSRLHTGSVTSVLLLGHTHTQGKVWCQPSHLVTTLLMSRSVHQAAPHRTSLYHTPVTARPNIDERLTPAYRLSPHNHTIRLEAVNKIKVPFPKYNPVPFLGSHYDPDALEALHTTTALLALTLSPNQLSYINSSDLPQPITTFLPSNNQSPVFLLTCSLYNQSDTPYHPALGSHLS</sequence>
<dbReference type="AlphaFoldDB" id="A0AAE1GLP8"/>
<organism evidence="1 2">
    <name type="scientific">Petrolisthes cinctipes</name>
    <name type="common">Flat porcelain crab</name>
    <dbReference type="NCBI Taxonomy" id="88211"/>
    <lineage>
        <taxon>Eukaryota</taxon>
        <taxon>Metazoa</taxon>
        <taxon>Ecdysozoa</taxon>
        <taxon>Arthropoda</taxon>
        <taxon>Crustacea</taxon>
        <taxon>Multicrustacea</taxon>
        <taxon>Malacostraca</taxon>
        <taxon>Eumalacostraca</taxon>
        <taxon>Eucarida</taxon>
        <taxon>Decapoda</taxon>
        <taxon>Pleocyemata</taxon>
        <taxon>Anomura</taxon>
        <taxon>Galatheoidea</taxon>
        <taxon>Porcellanidae</taxon>
        <taxon>Petrolisthes</taxon>
    </lineage>
</organism>